<evidence type="ECO:0000313" key="2">
    <source>
        <dbReference type="Proteomes" id="UP001208690"/>
    </source>
</evidence>
<comment type="caution">
    <text evidence="1">The sequence shown here is derived from an EMBL/GenBank/DDBJ whole genome shotgun (WGS) entry which is preliminary data.</text>
</comment>
<dbReference type="Proteomes" id="UP001208690">
    <property type="component" value="Unassembled WGS sequence"/>
</dbReference>
<proteinExistence type="predicted"/>
<name>A0ABT3B8P4_9RHOB</name>
<dbReference type="EMBL" id="JALIEB010000001">
    <property type="protein sequence ID" value="MCV3269799.1"/>
    <property type="molecule type" value="Genomic_DNA"/>
</dbReference>
<reference evidence="1 2" key="1">
    <citation type="submission" date="2022-04" db="EMBL/GenBank/DDBJ databases">
        <title>Roseobacter sp. WL0113 is a bacterium isolated from neritic sediment.</title>
        <authorList>
            <person name="Wang L."/>
            <person name="He W."/>
            <person name="Zhang D.-F."/>
        </authorList>
    </citation>
    <scope>NUCLEOTIDE SEQUENCE [LARGE SCALE GENOMIC DNA]</scope>
    <source>
        <strain evidence="1 2">WL0113</strain>
    </source>
</reference>
<evidence type="ECO:0000313" key="1">
    <source>
        <dbReference type="EMBL" id="MCV3269799.1"/>
    </source>
</evidence>
<accession>A0ABT3B8P4</accession>
<evidence type="ECO:0008006" key="3">
    <source>
        <dbReference type="Google" id="ProtNLM"/>
    </source>
</evidence>
<keyword evidence="2" id="KW-1185">Reference proteome</keyword>
<dbReference type="RefSeq" id="WP_263842132.1">
    <property type="nucleotide sequence ID" value="NZ_JALIEB010000001.1"/>
</dbReference>
<sequence length="49" mass="5749">MKRRGDKATDPARVTPSASTVRTILTWLVEADREFRVAQSMVEKFHRRF</sequence>
<protein>
    <recommendedName>
        <fullName evidence="3">Transposase</fullName>
    </recommendedName>
</protein>
<organism evidence="1 2">
    <name type="scientific">Roseobacter sinensis</name>
    <dbReference type="NCBI Taxonomy" id="2931391"/>
    <lineage>
        <taxon>Bacteria</taxon>
        <taxon>Pseudomonadati</taxon>
        <taxon>Pseudomonadota</taxon>
        <taxon>Alphaproteobacteria</taxon>
        <taxon>Rhodobacterales</taxon>
        <taxon>Roseobacteraceae</taxon>
        <taxon>Roseobacter</taxon>
    </lineage>
</organism>
<gene>
    <name evidence="1" type="ORF">MUB52_00025</name>
</gene>